<reference evidence="4" key="1">
    <citation type="journal article" date="2019" name="Int. J. Syst. Evol. Microbiol.">
        <title>The Global Catalogue of Microorganisms (GCM) 10K type strain sequencing project: providing services to taxonomists for standard genome sequencing and annotation.</title>
        <authorList>
            <consortium name="The Broad Institute Genomics Platform"/>
            <consortium name="The Broad Institute Genome Sequencing Center for Infectious Disease"/>
            <person name="Wu L."/>
            <person name="Ma J."/>
        </authorList>
    </citation>
    <scope>NUCLEOTIDE SEQUENCE [LARGE SCALE GENOMIC DNA]</scope>
    <source>
        <strain evidence="4">CGMCC 1.12125</strain>
    </source>
</reference>
<name>A0ABV8Y495_9MICC</name>
<gene>
    <name evidence="3" type="ORF">ACFO0K_13220</name>
</gene>
<dbReference type="RefSeq" id="WP_344226123.1">
    <property type="nucleotide sequence ID" value="NZ_BAAALH010000001.1"/>
</dbReference>
<feature type="compositionally biased region" description="Low complexity" evidence="1">
    <location>
        <begin position="38"/>
        <end position="82"/>
    </location>
</feature>
<feature type="chain" id="PRO_5046752647" description="PknH-like extracellular domain-containing protein" evidence="2">
    <location>
        <begin position="31"/>
        <end position="285"/>
    </location>
</feature>
<organism evidence="3 4">
    <name type="scientific">Citricoccus alkalitolerans</name>
    <dbReference type="NCBI Taxonomy" id="246603"/>
    <lineage>
        <taxon>Bacteria</taxon>
        <taxon>Bacillati</taxon>
        <taxon>Actinomycetota</taxon>
        <taxon>Actinomycetes</taxon>
        <taxon>Micrococcales</taxon>
        <taxon>Micrococcaceae</taxon>
        <taxon>Citricoccus</taxon>
    </lineage>
</organism>
<sequence length="285" mass="27968">MNSQHTRFRTATLPSIVGIGLLALSLAACGGPGDEGESSAPASSDAANEASESPAPSATEDDTASASATASPDASSSDDAAAAGDVEAALKAVLGEGTQIVTGSQLEELQQSSQGLTEGITITPAECGPEGQDAATGELPEGTELIGGVVVETTETGGANSDMLSVSVYPDAAAATEGMAAFEEFAAACPSYSLEMGEGLNAEATMTVEDIEAEGDASLAITISTTVDIEGASLPAGAGNSISTTVYVQDGERLISYAGTAAGGEPKTAAEGVELIDALRAELGG</sequence>
<dbReference type="Proteomes" id="UP001595965">
    <property type="component" value="Unassembled WGS sequence"/>
</dbReference>
<evidence type="ECO:0000256" key="2">
    <source>
        <dbReference type="SAM" id="SignalP"/>
    </source>
</evidence>
<keyword evidence="4" id="KW-1185">Reference proteome</keyword>
<feature type="region of interest" description="Disordered" evidence="1">
    <location>
        <begin position="28"/>
        <end position="82"/>
    </location>
</feature>
<evidence type="ECO:0000256" key="1">
    <source>
        <dbReference type="SAM" id="MobiDB-lite"/>
    </source>
</evidence>
<protein>
    <recommendedName>
        <fullName evidence="5">PknH-like extracellular domain-containing protein</fullName>
    </recommendedName>
</protein>
<comment type="caution">
    <text evidence="3">The sequence shown here is derived from an EMBL/GenBank/DDBJ whole genome shotgun (WGS) entry which is preliminary data.</text>
</comment>
<evidence type="ECO:0008006" key="5">
    <source>
        <dbReference type="Google" id="ProtNLM"/>
    </source>
</evidence>
<feature type="signal peptide" evidence="2">
    <location>
        <begin position="1"/>
        <end position="30"/>
    </location>
</feature>
<accession>A0ABV8Y495</accession>
<evidence type="ECO:0000313" key="4">
    <source>
        <dbReference type="Proteomes" id="UP001595965"/>
    </source>
</evidence>
<dbReference type="EMBL" id="JBHSEN010000002">
    <property type="protein sequence ID" value="MFC4430633.1"/>
    <property type="molecule type" value="Genomic_DNA"/>
</dbReference>
<dbReference type="PROSITE" id="PS51257">
    <property type="entry name" value="PROKAR_LIPOPROTEIN"/>
    <property type="match status" value="1"/>
</dbReference>
<keyword evidence="2" id="KW-0732">Signal</keyword>
<evidence type="ECO:0000313" key="3">
    <source>
        <dbReference type="EMBL" id="MFC4430633.1"/>
    </source>
</evidence>
<proteinExistence type="predicted"/>